<dbReference type="PRINTS" id="PR00081">
    <property type="entry name" value="GDHRDH"/>
</dbReference>
<sequence length="255" mass="26526">MTAPGTLTANLAGRVAVVTGASSGLGMRFAELLAGCGATVFAAARRRERLDALADRVDGIVPITCDVTDADARQELHDAARSYQGAVDLLVNNAGHGEGKPALEETVEDFERTLTLNLTATFALATLFGRSMIEAGQGSIVNIASILGMVAAAPSSQASYCAAKGGVVNLTRELGCQWASTGVRVNAIAPGWFPSEVTEDFFADEKGGSWVRRNTPMGRVGRSDELDGAMLLLASDASSFMTGQILAVDGGWTAR</sequence>
<dbReference type="PANTHER" id="PTHR42760">
    <property type="entry name" value="SHORT-CHAIN DEHYDROGENASES/REDUCTASES FAMILY MEMBER"/>
    <property type="match status" value="1"/>
</dbReference>
<dbReference type="FunFam" id="3.40.50.720:FF:000084">
    <property type="entry name" value="Short-chain dehydrogenase reductase"/>
    <property type="match status" value="1"/>
</dbReference>
<evidence type="ECO:0000256" key="2">
    <source>
        <dbReference type="ARBA" id="ARBA00023002"/>
    </source>
</evidence>
<evidence type="ECO:0000313" key="4">
    <source>
        <dbReference type="Proteomes" id="UP000272400"/>
    </source>
</evidence>
<gene>
    <name evidence="3" type="ORF">EDD29_4654</name>
</gene>
<accession>A0A3N1D0J8</accession>
<organism evidence="3 4">
    <name type="scientific">Actinocorallia herbida</name>
    <dbReference type="NCBI Taxonomy" id="58109"/>
    <lineage>
        <taxon>Bacteria</taxon>
        <taxon>Bacillati</taxon>
        <taxon>Actinomycetota</taxon>
        <taxon>Actinomycetes</taxon>
        <taxon>Streptosporangiales</taxon>
        <taxon>Thermomonosporaceae</taxon>
        <taxon>Actinocorallia</taxon>
    </lineage>
</organism>
<dbReference type="Proteomes" id="UP000272400">
    <property type="component" value="Unassembled WGS sequence"/>
</dbReference>
<dbReference type="SUPFAM" id="SSF51735">
    <property type="entry name" value="NAD(P)-binding Rossmann-fold domains"/>
    <property type="match status" value="1"/>
</dbReference>
<dbReference type="AlphaFoldDB" id="A0A3N1D0J8"/>
<dbReference type="EMBL" id="RJKE01000001">
    <property type="protein sequence ID" value="ROO87065.1"/>
    <property type="molecule type" value="Genomic_DNA"/>
</dbReference>
<comment type="caution">
    <text evidence="3">The sequence shown here is derived from an EMBL/GenBank/DDBJ whole genome shotgun (WGS) entry which is preliminary data.</text>
</comment>
<evidence type="ECO:0000313" key="3">
    <source>
        <dbReference type="EMBL" id="ROO87065.1"/>
    </source>
</evidence>
<comment type="similarity">
    <text evidence="1">Belongs to the short-chain dehydrogenases/reductases (SDR) family.</text>
</comment>
<keyword evidence="4" id="KW-1185">Reference proteome</keyword>
<dbReference type="PRINTS" id="PR00080">
    <property type="entry name" value="SDRFAMILY"/>
</dbReference>
<keyword evidence="2" id="KW-0560">Oxidoreductase</keyword>
<dbReference type="InterPro" id="IPR002347">
    <property type="entry name" value="SDR_fam"/>
</dbReference>
<name>A0A3N1D0J8_9ACTN</name>
<dbReference type="Pfam" id="PF13561">
    <property type="entry name" value="adh_short_C2"/>
    <property type="match status" value="1"/>
</dbReference>
<evidence type="ECO:0000256" key="1">
    <source>
        <dbReference type="ARBA" id="ARBA00006484"/>
    </source>
</evidence>
<dbReference type="InterPro" id="IPR036291">
    <property type="entry name" value="NAD(P)-bd_dom_sf"/>
</dbReference>
<dbReference type="InterPro" id="IPR020904">
    <property type="entry name" value="Sc_DH/Rdtase_CS"/>
</dbReference>
<dbReference type="RefSeq" id="WP_123666400.1">
    <property type="nucleotide sequence ID" value="NZ_RJKE01000001.1"/>
</dbReference>
<dbReference type="OrthoDB" id="286404at2"/>
<evidence type="ECO:0008006" key="5">
    <source>
        <dbReference type="Google" id="ProtNLM"/>
    </source>
</evidence>
<reference evidence="3 4" key="1">
    <citation type="submission" date="2018-11" db="EMBL/GenBank/DDBJ databases">
        <title>Sequencing the genomes of 1000 actinobacteria strains.</title>
        <authorList>
            <person name="Klenk H.-P."/>
        </authorList>
    </citation>
    <scope>NUCLEOTIDE SEQUENCE [LARGE SCALE GENOMIC DNA]</scope>
    <source>
        <strain evidence="3 4">DSM 44254</strain>
    </source>
</reference>
<protein>
    <recommendedName>
        <fullName evidence="5">NAD(P)-dependent dehydrogenase (Short-subunit alcohol dehydrogenase family)</fullName>
    </recommendedName>
</protein>
<dbReference type="GO" id="GO:0016616">
    <property type="term" value="F:oxidoreductase activity, acting on the CH-OH group of donors, NAD or NADP as acceptor"/>
    <property type="evidence" value="ECO:0007669"/>
    <property type="project" value="TreeGrafter"/>
</dbReference>
<dbReference type="Gene3D" id="3.40.50.720">
    <property type="entry name" value="NAD(P)-binding Rossmann-like Domain"/>
    <property type="match status" value="1"/>
</dbReference>
<proteinExistence type="inferred from homology"/>
<dbReference type="PROSITE" id="PS00061">
    <property type="entry name" value="ADH_SHORT"/>
    <property type="match status" value="1"/>
</dbReference>